<evidence type="ECO:0000259" key="1">
    <source>
        <dbReference type="PROSITE" id="PS51186"/>
    </source>
</evidence>
<comment type="caution">
    <text evidence="2">The sequence shown here is derived from an EMBL/GenBank/DDBJ whole genome shotgun (WGS) entry which is preliminary data.</text>
</comment>
<reference evidence="2 3" key="1">
    <citation type="journal article" date="2019" name="Int. J. Syst. Evol. Microbiol.">
        <title>The Global Catalogue of Microorganisms (GCM) 10K type strain sequencing project: providing services to taxonomists for standard genome sequencing and annotation.</title>
        <authorList>
            <consortium name="The Broad Institute Genomics Platform"/>
            <consortium name="The Broad Institute Genome Sequencing Center for Infectious Disease"/>
            <person name="Wu L."/>
            <person name="Ma J."/>
        </authorList>
    </citation>
    <scope>NUCLEOTIDE SEQUENCE [LARGE SCALE GENOMIC DNA]</scope>
    <source>
        <strain evidence="2 3">JCM 6833</strain>
    </source>
</reference>
<dbReference type="RefSeq" id="WP_344538480.1">
    <property type="nucleotide sequence ID" value="NZ_BAAATD010000001.1"/>
</dbReference>
<proteinExistence type="predicted"/>
<dbReference type="SUPFAM" id="SSF55729">
    <property type="entry name" value="Acyl-CoA N-acyltransferases (Nat)"/>
    <property type="match status" value="1"/>
</dbReference>
<dbReference type="InterPro" id="IPR000182">
    <property type="entry name" value="GNAT_dom"/>
</dbReference>
<accession>A0ABN3PIW9</accession>
<dbReference type="Gene3D" id="3.40.630.30">
    <property type="match status" value="1"/>
</dbReference>
<keyword evidence="3" id="KW-1185">Reference proteome</keyword>
<dbReference type="Pfam" id="PF00583">
    <property type="entry name" value="Acetyltransf_1"/>
    <property type="match status" value="1"/>
</dbReference>
<dbReference type="CDD" id="cd04301">
    <property type="entry name" value="NAT_SF"/>
    <property type="match status" value="1"/>
</dbReference>
<protein>
    <submittedName>
        <fullName evidence="2">GNAT family N-acetyltransferase</fullName>
    </submittedName>
</protein>
<dbReference type="InterPro" id="IPR016181">
    <property type="entry name" value="Acyl_CoA_acyltransferase"/>
</dbReference>
<name>A0ABN3PIW9_9ACTN</name>
<dbReference type="PROSITE" id="PS51186">
    <property type="entry name" value="GNAT"/>
    <property type="match status" value="1"/>
</dbReference>
<organism evidence="2 3">
    <name type="scientific">Actinomadura fulvescens</name>
    <dbReference type="NCBI Taxonomy" id="46160"/>
    <lineage>
        <taxon>Bacteria</taxon>
        <taxon>Bacillati</taxon>
        <taxon>Actinomycetota</taxon>
        <taxon>Actinomycetes</taxon>
        <taxon>Streptosporangiales</taxon>
        <taxon>Thermomonosporaceae</taxon>
        <taxon>Actinomadura</taxon>
    </lineage>
</organism>
<dbReference type="EMBL" id="BAAATD010000001">
    <property type="protein sequence ID" value="GAA2581431.1"/>
    <property type="molecule type" value="Genomic_DNA"/>
</dbReference>
<evidence type="ECO:0000313" key="3">
    <source>
        <dbReference type="Proteomes" id="UP001501509"/>
    </source>
</evidence>
<dbReference type="Proteomes" id="UP001501509">
    <property type="component" value="Unassembled WGS sequence"/>
</dbReference>
<sequence>MNEIIVRPAVREVWADVEAVLGQRGSVNGCWCMFFRQTPQQRRTEWGEGNRRSLEGLVESGARPGLVAYRDGVPVGWVSVAPREEYPRLDRSYISKRVDDREVWSLVCLYVLKPHRGAGVARAMVRAALEYARERGASTVEAYPVDDGLGPVPVDAAYHGLVGPLTAEGFVEVARRAARRPVMRRDLTR</sequence>
<gene>
    <name evidence="2" type="ORF">GCM10010411_12530</name>
</gene>
<feature type="domain" description="N-acetyltransferase" evidence="1">
    <location>
        <begin position="4"/>
        <end position="188"/>
    </location>
</feature>
<evidence type="ECO:0000313" key="2">
    <source>
        <dbReference type="EMBL" id="GAA2581431.1"/>
    </source>
</evidence>